<gene>
    <name evidence="9" type="ORF">EEX84_12310</name>
</gene>
<evidence type="ECO:0000313" key="9">
    <source>
        <dbReference type="EMBL" id="RNF38896.1"/>
    </source>
</evidence>
<dbReference type="GO" id="GO:0006865">
    <property type="term" value="P:amino acid transport"/>
    <property type="evidence" value="ECO:0007669"/>
    <property type="project" value="UniProtKB-KW"/>
</dbReference>
<dbReference type="Proteomes" id="UP000275473">
    <property type="component" value="Unassembled WGS sequence"/>
</dbReference>
<dbReference type="PROSITE" id="PS00211">
    <property type="entry name" value="ABC_TRANSPORTER_1"/>
    <property type="match status" value="1"/>
</dbReference>
<evidence type="ECO:0000256" key="3">
    <source>
        <dbReference type="ARBA" id="ARBA00022741"/>
    </source>
</evidence>
<dbReference type="PROSITE" id="PS50893">
    <property type="entry name" value="ABC_TRANSPORTER_2"/>
    <property type="match status" value="1"/>
</dbReference>
<keyword evidence="4 9" id="KW-0067">ATP-binding</keyword>
<proteinExistence type="predicted"/>
<evidence type="ECO:0000256" key="5">
    <source>
        <dbReference type="ARBA" id="ARBA00022967"/>
    </source>
</evidence>
<dbReference type="InterPro" id="IPR027417">
    <property type="entry name" value="P-loop_NTPase"/>
</dbReference>
<reference evidence="9 10" key="1">
    <citation type="journal article" date="2018" name="Int. J. Syst. Evol. Microbiol.">
        <title>Planococcus salinus sp. nov., a moderately halophilic bacterium isolated from a saline-alkali soil.</title>
        <authorList>
            <person name="Gan L."/>
        </authorList>
    </citation>
    <scope>NUCLEOTIDE SEQUENCE [LARGE SCALE GENOMIC DNA]</scope>
    <source>
        <strain evidence="9 10">LCB217</strain>
    </source>
</reference>
<keyword evidence="2" id="KW-1003">Cell membrane</keyword>
<keyword evidence="3" id="KW-0547">Nucleotide-binding</keyword>
<keyword evidence="5" id="KW-1278">Translocase</keyword>
<name>A0A3M8P5D2_9BACL</name>
<dbReference type="InterPro" id="IPR017871">
    <property type="entry name" value="ABC_transporter-like_CS"/>
</dbReference>
<dbReference type="AlphaFoldDB" id="A0A3M8P5D2"/>
<protein>
    <submittedName>
        <fullName evidence="9">Methionine ABC transporter ATP-binding protein</fullName>
    </submittedName>
</protein>
<dbReference type="SMART" id="SM00930">
    <property type="entry name" value="NIL"/>
    <property type="match status" value="1"/>
</dbReference>
<dbReference type="PANTHER" id="PTHR43166">
    <property type="entry name" value="AMINO ACID IMPORT ATP-BINDING PROTEIN"/>
    <property type="match status" value="1"/>
</dbReference>
<keyword evidence="1" id="KW-0813">Transport</keyword>
<sequence>MIKFEEVSKVFGTGDKTVQAVQNVSLTVNKGEIFGIVGFSGAGKSTLIRLVNLLERPSSGKVIVNDFEISSISKDELRKLRRRIGMIFQSFNLFNSRTVSGNIAYPLKLTRTNKQEIDRRVKELLQFVGLEDKADKYPEQLSGGQRQRVGIARALATSPDILICDEATSALDPETTGEILNLLKKINKEYNITILLITHEMHVIRTICDRMAVMENGEVIEEGNVYDIFSNPQSKTTQSFISSVLNDKLSPRLLAKLHEKPAARLYRVVFTGEASSEPLLSRVTRKHQIDFNIIYGSINELQDQLFGSLVVEFYGEKSEVDNVVKELSEIVEVREVAHHGS</sequence>
<dbReference type="FunFam" id="3.40.50.300:FF:000233">
    <property type="entry name" value="Methionine import ATP-binding protein MetN"/>
    <property type="match status" value="1"/>
</dbReference>
<dbReference type="InterPro" id="IPR050086">
    <property type="entry name" value="MetN_ABC_transporter-like"/>
</dbReference>
<dbReference type="SUPFAM" id="SSF55021">
    <property type="entry name" value="ACT-like"/>
    <property type="match status" value="1"/>
</dbReference>
<accession>A0A3M8P5D2</accession>
<evidence type="ECO:0000259" key="8">
    <source>
        <dbReference type="PROSITE" id="PS50893"/>
    </source>
</evidence>
<evidence type="ECO:0000256" key="1">
    <source>
        <dbReference type="ARBA" id="ARBA00022448"/>
    </source>
</evidence>
<evidence type="ECO:0000256" key="2">
    <source>
        <dbReference type="ARBA" id="ARBA00022475"/>
    </source>
</evidence>
<dbReference type="Gene3D" id="3.30.70.260">
    <property type="match status" value="1"/>
</dbReference>
<dbReference type="InterPro" id="IPR003439">
    <property type="entry name" value="ABC_transporter-like_ATP-bd"/>
</dbReference>
<dbReference type="RefSeq" id="WP_123165952.1">
    <property type="nucleotide sequence ID" value="NZ_RIAX01000009.1"/>
</dbReference>
<dbReference type="CDD" id="cd03258">
    <property type="entry name" value="ABC_MetN_methionine_transporter"/>
    <property type="match status" value="1"/>
</dbReference>
<dbReference type="GO" id="GO:0016887">
    <property type="term" value="F:ATP hydrolysis activity"/>
    <property type="evidence" value="ECO:0007669"/>
    <property type="project" value="InterPro"/>
</dbReference>
<organism evidence="9 10">
    <name type="scientific">Planococcus salinus</name>
    <dbReference type="NCBI Taxonomy" id="1848460"/>
    <lineage>
        <taxon>Bacteria</taxon>
        <taxon>Bacillati</taxon>
        <taxon>Bacillota</taxon>
        <taxon>Bacilli</taxon>
        <taxon>Bacillales</taxon>
        <taxon>Caryophanaceae</taxon>
        <taxon>Planococcus</taxon>
    </lineage>
</organism>
<dbReference type="OrthoDB" id="9802264at2"/>
<dbReference type="InterPro" id="IPR003593">
    <property type="entry name" value="AAA+_ATPase"/>
</dbReference>
<comment type="caution">
    <text evidence="9">The sequence shown here is derived from an EMBL/GenBank/DDBJ whole genome shotgun (WGS) entry which is preliminary data.</text>
</comment>
<evidence type="ECO:0000313" key="10">
    <source>
        <dbReference type="Proteomes" id="UP000275473"/>
    </source>
</evidence>
<keyword evidence="7" id="KW-0472">Membrane</keyword>
<keyword evidence="6" id="KW-0029">Amino-acid transport</keyword>
<keyword evidence="10" id="KW-1185">Reference proteome</keyword>
<evidence type="ECO:0000256" key="6">
    <source>
        <dbReference type="ARBA" id="ARBA00022970"/>
    </source>
</evidence>
<dbReference type="Gene3D" id="3.40.50.300">
    <property type="entry name" value="P-loop containing nucleotide triphosphate hydrolases"/>
    <property type="match status" value="1"/>
</dbReference>
<evidence type="ECO:0000256" key="7">
    <source>
        <dbReference type="ARBA" id="ARBA00023136"/>
    </source>
</evidence>
<dbReference type="GO" id="GO:0005524">
    <property type="term" value="F:ATP binding"/>
    <property type="evidence" value="ECO:0007669"/>
    <property type="project" value="UniProtKB-KW"/>
</dbReference>
<dbReference type="SMART" id="SM00382">
    <property type="entry name" value="AAA"/>
    <property type="match status" value="1"/>
</dbReference>
<dbReference type="Pfam" id="PF00005">
    <property type="entry name" value="ABC_tran"/>
    <property type="match status" value="1"/>
</dbReference>
<dbReference type="Pfam" id="PF09383">
    <property type="entry name" value="NIL"/>
    <property type="match status" value="1"/>
</dbReference>
<dbReference type="SUPFAM" id="SSF52540">
    <property type="entry name" value="P-loop containing nucleoside triphosphate hydrolases"/>
    <property type="match status" value="1"/>
</dbReference>
<dbReference type="InterPro" id="IPR045865">
    <property type="entry name" value="ACT-like_dom_sf"/>
</dbReference>
<dbReference type="InterPro" id="IPR041701">
    <property type="entry name" value="MetN_ABC"/>
</dbReference>
<feature type="domain" description="ABC transporter" evidence="8">
    <location>
        <begin position="2"/>
        <end position="241"/>
    </location>
</feature>
<dbReference type="InterPro" id="IPR018449">
    <property type="entry name" value="NIL_domain"/>
</dbReference>
<dbReference type="PANTHER" id="PTHR43166:SF30">
    <property type="entry name" value="METHIONINE IMPORT ATP-BINDING PROTEIN METN"/>
    <property type="match status" value="1"/>
</dbReference>
<dbReference type="EMBL" id="RIAX01000009">
    <property type="protein sequence ID" value="RNF38896.1"/>
    <property type="molecule type" value="Genomic_DNA"/>
</dbReference>
<evidence type="ECO:0000256" key="4">
    <source>
        <dbReference type="ARBA" id="ARBA00022840"/>
    </source>
</evidence>